<dbReference type="Proteomes" id="UP000789702">
    <property type="component" value="Unassembled WGS sequence"/>
</dbReference>
<protein>
    <submittedName>
        <fullName evidence="1">2177_t:CDS:1</fullName>
    </submittedName>
</protein>
<accession>A0ACA9LW30</accession>
<keyword evidence="2" id="KW-1185">Reference proteome</keyword>
<gene>
    <name evidence="1" type="ORF">DHETER_LOCUS5364</name>
</gene>
<evidence type="ECO:0000313" key="1">
    <source>
        <dbReference type="EMBL" id="CAG8554324.1"/>
    </source>
</evidence>
<dbReference type="EMBL" id="CAJVPU010005919">
    <property type="protein sequence ID" value="CAG8554324.1"/>
    <property type="molecule type" value="Genomic_DNA"/>
</dbReference>
<evidence type="ECO:0000313" key="2">
    <source>
        <dbReference type="Proteomes" id="UP000789702"/>
    </source>
</evidence>
<proteinExistence type="predicted"/>
<reference evidence="1" key="1">
    <citation type="submission" date="2021-06" db="EMBL/GenBank/DDBJ databases">
        <authorList>
            <person name="Kallberg Y."/>
            <person name="Tangrot J."/>
            <person name="Rosling A."/>
        </authorList>
    </citation>
    <scope>NUCLEOTIDE SEQUENCE</scope>
    <source>
        <strain evidence="1">IL203A</strain>
    </source>
</reference>
<feature type="non-terminal residue" evidence="1">
    <location>
        <position position="1"/>
    </location>
</feature>
<sequence>ESEKQSGGLGRKRSHASIYDAENKNGSRMKQSRKYGSSTLYLKLTMEAQRSSEFTFPKNEPGIKEDKSNKSGVEESGDDEGNNNEGGDSGNKAEEEEKGDDKITKRRKR</sequence>
<organism evidence="1 2">
    <name type="scientific">Dentiscutata heterogama</name>
    <dbReference type="NCBI Taxonomy" id="1316150"/>
    <lineage>
        <taxon>Eukaryota</taxon>
        <taxon>Fungi</taxon>
        <taxon>Fungi incertae sedis</taxon>
        <taxon>Mucoromycota</taxon>
        <taxon>Glomeromycotina</taxon>
        <taxon>Glomeromycetes</taxon>
        <taxon>Diversisporales</taxon>
        <taxon>Gigasporaceae</taxon>
        <taxon>Dentiscutata</taxon>
    </lineage>
</organism>
<name>A0ACA9LW30_9GLOM</name>
<comment type="caution">
    <text evidence="1">The sequence shown here is derived from an EMBL/GenBank/DDBJ whole genome shotgun (WGS) entry which is preliminary data.</text>
</comment>